<dbReference type="Proteomes" id="UP000824540">
    <property type="component" value="Unassembled WGS sequence"/>
</dbReference>
<dbReference type="AlphaFoldDB" id="A0A8T2PAC6"/>
<evidence type="ECO:0000313" key="1">
    <source>
        <dbReference type="EMBL" id="KAG9348676.1"/>
    </source>
</evidence>
<keyword evidence="2" id="KW-1185">Reference proteome</keyword>
<protein>
    <submittedName>
        <fullName evidence="1">Uncharacterized protein</fullName>
    </submittedName>
</protein>
<evidence type="ECO:0000313" key="2">
    <source>
        <dbReference type="Proteomes" id="UP000824540"/>
    </source>
</evidence>
<dbReference type="EMBL" id="JAFBMS010000010">
    <property type="protein sequence ID" value="KAG9348676.1"/>
    <property type="molecule type" value="Genomic_DNA"/>
</dbReference>
<organism evidence="1 2">
    <name type="scientific">Albula glossodonta</name>
    <name type="common">roundjaw bonefish</name>
    <dbReference type="NCBI Taxonomy" id="121402"/>
    <lineage>
        <taxon>Eukaryota</taxon>
        <taxon>Metazoa</taxon>
        <taxon>Chordata</taxon>
        <taxon>Craniata</taxon>
        <taxon>Vertebrata</taxon>
        <taxon>Euteleostomi</taxon>
        <taxon>Actinopterygii</taxon>
        <taxon>Neopterygii</taxon>
        <taxon>Teleostei</taxon>
        <taxon>Albuliformes</taxon>
        <taxon>Albulidae</taxon>
        <taxon>Albula</taxon>
    </lineage>
</organism>
<sequence>MGWAFEGKQGFSVGALVLINCTHAHPIWDVPISPVHRWSDQIKEGQELALASPLRSLGTETRDSKPDSSLSALLLSFIPSSLSLHAVLSSQTAPQLLQARPPEEIWVGVGEMGEGILLIWEKDIAKTNRTRQKGGERERERGRGKKEELRAPVLLLASLGQACERAREAGLLI</sequence>
<accession>A0A8T2PAC6</accession>
<name>A0A8T2PAC6_9TELE</name>
<proteinExistence type="predicted"/>
<comment type="caution">
    <text evidence="1">The sequence shown here is derived from an EMBL/GenBank/DDBJ whole genome shotgun (WGS) entry which is preliminary data.</text>
</comment>
<reference evidence="1" key="1">
    <citation type="thesis" date="2021" institute="BYU ScholarsArchive" country="Provo, UT, USA">
        <title>Applications of and Algorithms for Genome Assembly and Genomic Analyses with an Emphasis on Marine Teleosts.</title>
        <authorList>
            <person name="Pickett B.D."/>
        </authorList>
    </citation>
    <scope>NUCLEOTIDE SEQUENCE</scope>
    <source>
        <strain evidence="1">HI-2016</strain>
    </source>
</reference>
<gene>
    <name evidence="1" type="ORF">JZ751_028993</name>
</gene>